<proteinExistence type="predicted"/>
<dbReference type="PANTHER" id="PTHR33886">
    <property type="entry name" value="UNSATURATED RHAMNOGALACTURONAN HYDROLASE (EUROFUNG)"/>
    <property type="match status" value="1"/>
</dbReference>
<dbReference type="PANTHER" id="PTHR33886:SF8">
    <property type="entry name" value="UNSATURATED RHAMNOGALACTURONAN HYDROLASE (EUROFUNG)"/>
    <property type="match status" value="1"/>
</dbReference>
<dbReference type="AlphaFoldDB" id="A0A242K1S9"/>
<name>A0A242K1S9_9ENTE</name>
<dbReference type="GO" id="GO:0005975">
    <property type="term" value="P:carbohydrate metabolic process"/>
    <property type="evidence" value="ECO:0007669"/>
    <property type="project" value="InterPro"/>
</dbReference>
<keyword evidence="1 2" id="KW-0378">Hydrolase</keyword>
<gene>
    <name evidence="2" type="ORF">A5844_001140</name>
</gene>
<dbReference type="InterPro" id="IPR052043">
    <property type="entry name" value="PolySaccharide_Degr_Enz"/>
</dbReference>
<dbReference type="InterPro" id="IPR012341">
    <property type="entry name" value="6hp_glycosidase-like_sf"/>
</dbReference>
<accession>A0A242K1S9</accession>
<organism evidence="2 3">
    <name type="scientific">Candidatus Enterococcus wittei</name>
    <dbReference type="NCBI Taxonomy" id="1987383"/>
    <lineage>
        <taxon>Bacteria</taxon>
        <taxon>Bacillati</taxon>
        <taxon>Bacillota</taxon>
        <taxon>Bacilli</taxon>
        <taxon>Lactobacillales</taxon>
        <taxon>Enterococcaceae</taxon>
        <taxon>Enterococcus</taxon>
    </lineage>
</organism>
<evidence type="ECO:0000256" key="1">
    <source>
        <dbReference type="ARBA" id="ARBA00022801"/>
    </source>
</evidence>
<sequence>MQFILFIGDRIPAILWINNNESGLKGVDEMSIIREEIFVAKKLVEEKIDLLIDNLTTIKDDNGEFLLDFDGLKVDDKSWSVWNWPQGVGLYGIYKNYQMTKNVRAYEVVNEWFEARMKEGAPPKNVNTMAPLLTMAYLYEDTKDSRYLPYLEQWAEWVMYEMPRTKENGLQHATYGPENKNQLWDDTLMMTVLPLAKIGKLLNRLEYLEEARYQFMIHIKYLMDKRTGLWYHGWTFDGNHNYAEAFWARGNCWLTIAIPEIIEILELPKEDALRKLLMETLEAQVRTLASYQSKSGLWHTLLDDPSSYVESSATAGFTYGILKAIHKRYLPKEYKEVAYLAISGLLEQIDETGEVQNVSIGTGMGDDLDFYRNIGITAMPYGQSLTVLCLTELLVSYC</sequence>
<dbReference type="STRING" id="1987383.A5844_001140"/>
<dbReference type="InterPro" id="IPR010905">
    <property type="entry name" value="Glyco_hydro_88"/>
</dbReference>
<dbReference type="Pfam" id="PF07470">
    <property type="entry name" value="Glyco_hydro_88"/>
    <property type="match status" value="1"/>
</dbReference>
<dbReference type="EMBL" id="NGMO01000002">
    <property type="protein sequence ID" value="OTP11006.1"/>
    <property type="molecule type" value="Genomic_DNA"/>
</dbReference>
<evidence type="ECO:0000313" key="2">
    <source>
        <dbReference type="EMBL" id="OTP11006.1"/>
    </source>
</evidence>
<keyword evidence="3" id="KW-1185">Reference proteome</keyword>
<evidence type="ECO:0000313" key="3">
    <source>
        <dbReference type="Proteomes" id="UP000194933"/>
    </source>
</evidence>
<dbReference type="Proteomes" id="UP000194933">
    <property type="component" value="Unassembled WGS sequence"/>
</dbReference>
<dbReference type="Gene3D" id="1.50.10.10">
    <property type="match status" value="1"/>
</dbReference>
<reference evidence="2 3" key="1">
    <citation type="submission" date="2017-05" db="EMBL/GenBank/DDBJ databases">
        <title>The Genome Sequence of Enterococcus sp. 10A9_DIV0425.</title>
        <authorList>
            <consortium name="The Broad Institute Genomics Platform"/>
            <consortium name="The Broad Institute Genomic Center for Infectious Diseases"/>
            <person name="Earl A."/>
            <person name="Manson A."/>
            <person name="Schwartman J."/>
            <person name="Gilmore M."/>
            <person name="Abouelleil A."/>
            <person name="Cao P."/>
            <person name="Chapman S."/>
            <person name="Cusick C."/>
            <person name="Shea T."/>
            <person name="Young S."/>
            <person name="Neafsey D."/>
            <person name="Nusbaum C."/>
            <person name="Birren B."/>
        </authorList>
    </citation>
    <scope>NUCLEOTIDE SEQUENCE [LARGE SCALE GENOMIC DNA]</scope>
    <source>
        <strain evidence="2 3">10A9_DIV0425</strain>
    </source>
</reference>
<protein>
    <submittedName>
        <fullName evidence="2">Glycosyl hydrolase</fullName>
    </submittedName>
</protein>
<dbReference type="SUPFAM" id="SSF48208">
    <property type="entry name" value="Six-hairpin glycosidases"/>
    <property type="match status" value="1"/>
</dbReference>
<comment type="caution">
    <text evidence="2">The sequence shown here is derived from an EMBL/GenBank/DDBJ whole genome shotgun (WGS) entry which is preliminary data.</text>
</comment>
<dbReference type="GO" id="GO:0016787">
    <property type="term" value="F:hydrolase activity"/>
    <property type="evidence" value="ECO:0007669"/>
    <property type="project" value="UniProtKB-KW"/>
</dbReference>
<dbReference type="InterPro" id="IPR008928">
    <property type="entry name" value="6-hairpin_glycosidase_sf"/>
</dbReference>